<dbReference type="Gene3D" id="2.115.10.20">
    <property type="entry name" value="Glycosyl hydrolase domain, family 43"/>
    <property type="match status" value="2"/>
</dbReference>
<organism evidence="1">
    <name type="scientific">Singulisphaera sp. Ch08</name>
    <dbReference type="NCBI Taxonomy" id="3120278"/>
    <lineage>
        <taxon>Bacteria</taxon>
        <taxon>Pseudomonadati</taxon>
        <taxon>Planctomycetota</taxon>
        <taxon>Planctomycetia</taxon>
        <taxon>Isosphaerales</taxon>
        <taxon>Isosphaeraceae</taxon>
        <taxon>Singulisphaera</taxon>
    </lineage>
</organism>
<dbReference type="PANTHER" id="PTHR35279:SF1">
    <property type="entry name" value="ARABINANASE_LEVANSUCRASE_INVERTASE"/>
    <property type="match status" value="1"/>
</dbReference>
<protein>
    <recommendedName>
        <fullName evidence="2">Glycosyl hydrolase family 32 N-terminal domain-containing protein</fullName>
    </recommendedName>
</protein>
<dbReference type="AlphaFoldDB" id="A0AAU7CQF7"/>
<dbReference type="InterPro" id="IPR023296">
    <property type="entry name" value="Glyco_hydro_beta-prop_sf"/>
</dbReference>
<reference evidence="1" key="1">
    <citation type="submission" date="2024-05" db="EMBL/GenBank/DDBJ databases">
        <title>Planctomycetes of the genus Singulisphaera possess chitinolytic capabilities.</title>
        <authorList>
            <person name="Ivanova A."/>
        </authorList>
    </citation>
    <scope>NUCLEOTIDE SEQUENCE</scope>
    <source>
        <strain evidence="1">Ch08T</strain>
    </source>
</reference>
<dbReference type="RefSeq" id="WP_406700312.1">
    <property type="nucleotide sequence ID" value="NZ_CP155447.1"/>
</dbReference>
<name>A0AAU7CQF7_9BACT</name>
<evidence type="ECO:0000313" key="1">
    <source>
        <dbReference type="EMBL" id="XBH07476.1"/>
    </source>
</evidence>
<sequence length="297" mass="33105">MNPFVIRRENEYWLFYGGADARGAHRICLATAPVEDLTRWTRLGPLFEPGSAGAFDENWCVLPCVHQIGNRWHLYYTGQGKTGAGLQSFRGIGLAVSDDLIHWKRLHNEPVLTGEGFPQWPKNAGIAGGARILELLQPDGRTLYRMHYTLATGTPDKSLLIDQAKQSVIAHSWDGIEWFDRRVVLQPRLDATYENAATIALNVWREGDRWRALYAGIGTKFGAYSICEAESLDGLSWQRGKPGENLTLPPSDHGWDSQMTTYPNVIEEDGKLRLFYCGNGYGKTGIGTALATPLDPQ</sequence>
<gene>
    <name evidence="1" type="ORF">V5E97_15985</name>
</gene>
<dbReference type="EMBL" id="CP155447">
    <property type="protein sequence ID" value="XBH07476.1"/>
    <property type="molecule type" value="Genomic_DNA"/>
</dbReference>
<dbReference type="SUPFAM" id="SSF75005">
    <property type="entry name" value="Arabinanase/levansucrase/invertase"/>
    <property type="match status" value="2"/>
</dbReference>
<accession>A0AAU7CQF7</accession>
<dbReference type="PANTHER" id="PTHR35279">
    <property type="match status" value="1"/>
</dbReference>
<proteinExistence type="predicted"/>
<evidence type="ECO:0008006" key="2">
    <source>
        <dbReference type="Google" id="ProtNLM"/>
    </source>
</evidence>